<dbReference type="PANTHER" id="PTHR35307">
    <property type="entry name" value="PROTEIN, PUTATIVE-RELATED"/>
    <property type="match status" value="1"/>
</dbReference>
<keyword evidence="2" id="KW-1185">Reference proteome</keyword>
<sequence>MPRRQDQLSKLSSTVLICIATGNSMPSWGSGAVKNKEICMDMMALHTIQMGTAVLYTNLLMSHETKNLFLDFCIRMQTIAVLLNKSVQLASVLFVSQVRKFLSCFCCFKRLVRTLSSNRSVLNVTDSELEPNMKLDLSHFPLHLEGEEQSIKLIMNSCQATDHWNCRVTKKQPKFLIQLLQKSTMSQGFKRIRI</sequence>
<reference evidence="1 2" key="1">
    <citation type="journal article" date="2020" name="Mol. Biol. Evol.">
        <title>Distinct Expression and Methylation Patterns for Genes with Different Fates following a Single Whole-Genome Duplication in Flowering Plants.</title>
        <authorList>
            <person name="Shi T."/>
            <person name="Rahmani R.S."/>
            <person name="Gugger P.F."/>
            <person name="Wang M."/>
            <person name="Li H."/>
            <person name="Zhang Y."/>
            <person name="Li Z."/>
            <person name="Wang Q."/>
            <person name="Van de Peer Y."/>
            <person name="Marchal K."/>
            <person name="Chen J."/>
        </authorList>
    </citation>
    <scope>NUCLEOTIDE SEQUENCE [LARGE SCALE GENOMIC DNA]</scope>
    <source>
        <tissue evidence="1">Leaf</tissue>
    </source>
</reference>
<gene>
    <name evidence="1" type="ORF">HUJ06_020002</name>
</gene>
<name>A0A822XHL6_NELNU</name>
<accession>A0A822XHL6</accession>
<protein>
    <submittedName>
        <fullName evidence="1">Uncharacterized protein</fullName>
    </submittedName>
</protein>
<organism evidence="1 2">
    <name type="scientific">Nelumbo nucifera</name>
    <name type="common">Sacred lotus</name>
    <dbReference type="NCBI Taxonomy" id="4432"/>
    <lineage>
        <taxon>Eukaryota</taxon>
        <taxon>Viridiplantae</taxon>
        <taxon>Streptophyta</taxon>
        <taxon>Embryophyta</taxon>
        <taxon>Tracheophyta</taxon>
        <taxon>Spermatophyta</taxon>
        <taxon>Magnoliopsida</taxon>
        <taxon>Proteales</taxon>
        <taxon>Nelumbonaceae</taxon>
        <taxon>Nelumbo</taxon>
    </lineage>
</organism>
<dbReference type="Proteomes" id="UP000607653">
    <property type="component" value="Unassembled WGS sequence"/>
</dbReference>
<comment type="caution">
    <text evidence="1">The sequence shown here is derived from an EMBL/GenBank/DDBJ whole genome shotgun (WGS) entry which is preliminary data.</text>
</comment>
<evidence type="ECO:0000313" key="2">
    <source>
        <dbReference type="Proteomes" id="UP000607653"/>
    </source>
</evidence>
<dbReference type="EMBL" id="DUZY01000001">
    <property type="protein sequence ID" value="DAD18539.1"/>
    <property type="molecule type" value="Genomic_DNA"/>
</dbReference>
<evidence type="ECO:0000313" key="1">
    <source>
        <dbReference type="EMBL" id="DAD18539.1"/>
    </source>
</evidence>
<dbReference type="PANTHER" id="PTHR35307:SF3">
    <property type="entry name" value="DUF4220 DOMAIN-CONTAINING PROTEIN"/>
    <property type="match status" value="1"/>
</dbReference>
<dbReference type="AlphaFoldDB" id="A0A822XHL6"/>
<proteinExistence type="predicted"/>